<dbReference type="SUPFAM" id="SSF52096">
    <property type="entry name" value="ClpP/crotonase"/>
    <property type="match status" value="1"/>
</dbReference>
<evidence type="ECO:0000313" key="2">
    <source>
        <dbReference type="EMBL" id="TDR93541.1"/>
    </source>
</evidence>
<dbReference type="AlphaFoldDB" id="A0A4R7C5Q3"/>
<evidence type="ECO:0008006" key="4">
    <source>
        <dbReference type="Google" id="ProtNLM"/>
    </source>
</evidence>
<proteinExistence type="predicted"/>
<accession>A0A4R7C5Q3</accession>
<keyword evidence="3" id="KW-1185">Reference proteome</keyword>
<gene>
    <name evidence="2" type="ORF">EV668_0806</name>
</gene>
<dbReference type="Proteomes" id="UP000295122">
    <property type="component" value="Unassembled WGS sequence"/>
</dbReference>
<sequence length="402" mass="43144">MRQGRRGGWWGAGFAGVSVLLASCAAGAAEFETKALSSPPRAVIFATGQIVQGDHKRFQAALRDAKRIKSNMHPLLVLESPGGVAAEAFAIGRSVKRNSIATAILSGSYCASACSVIFFGGYDAKAKALDRSVYGAVRLGVHRWGPPKIIGWNPKRPVPASILAAAEKRTRQDFQSYYDDMRVSPEIRRRTFETPFASIYLLSRAEMTDSGIGARLAAQTPHDGLMPLELRCRGACPVPKLDLRPSVVTTSAGGSQDAPTKPIAGMAYLRGWANLINKRVTIEDCTLWQPASARAPCLVRENGVRRGFVIVAASDPERPGWAIIRDRCTTGEPVEACRVELTGTLLLTSRGPVFAEATARFLDTQGETASTPDARLAVSAPGVTTERDPSAVELAADVNVWR</sequence>
<evidence type="ECO:0000313" key="3">
    <source>
        <dbReference type="Proteomes" id="UP000295122"/>
    </source>
</evidence>
<dbReference type="EMBL" id="SNZR01000011">
    <property type="protein sequence ID" value="TDR93541.1"/>
    <property type="molecule type" value="Genomic_DNA"/>
</dbReference>
<name>A0A4R7C5Q3_9HYPH</name>
<comment type="caution">
    <text evidence="2">The sequence shown here is derived from an EMBL/GenBank/DDBJ whole genome shotgun (WGS) entry which is preliminary data.</text>
</comment>
<evidence type="ECO:0000256" key="1">
    <source>
        <dbReference type="SAM" id="SignalP"/>
    </source>
</evidence>
<dbReference type="Gene3D" id="3.90.226.10">
    <property type="entry name" value="2-enoyl-CoA Hydratase, Chain A, domain 1"/>
    <property type="match status" value="1"/>
</dbReference>
<protein>
    <recommendedName>
        <fullName evidence="4">ClpP protease-like protein</fullName>
    </recommendedName>
</protein>
<dbReference type="InterPro" id="IPR029045">
    <property type="entry name" value="ClpP/crotonase-like_dom_sf"/>
</dbReference>
<organism evidence="2 3">
    <name type="scientific">Enterovirga rhinocerotis</name>
    <dbReference type="NCBI Taxonomy" id="1339210"/>
    <lineage>
        <taxon>Bacteria</taxon>
        <taxon>Pseudomonadati</taxon>
        <taxon>Pseudomonadota</taxon>
        <taxon>Alphaproteobacteria</taxon>
        <taxon>Hyphomicrobiales</taxon>
        <taxon>Methylobacteriaceae</taxon>
        <taxon>Enterovirga</taxon>
    </lineage>
</organism>
<feature type="signal peptide" evidence="1">
    <location>
        <begin position="1"/>
        <end position="28"/>
    </location>
</feature>
<dbReference type="PROSITE" id="PS51257">
    <property type="entry name" value="PROKAR_LIPOPROTEIN"/>
    <property type="match status" value="1"/>
</dbReference>
<reference evidence="2 3" key="1">
    <citation type="submission" date="2019-03" db="EMBL/GenBank/DDBJ databases">
        <title>Genomic Encyclopedia of Type Strains, Phase IV (KMG-IV): sequencing the most valuable type-strain genomes for metagenomic binning, comparative biology and taxonomic classification.</title>
        <authorList>
            <person name="Goeker M."/>
        </authorList>
    </citation>
    <scope>NUCLEOTIDE SEQUENCE [LARGE SCALE GENOMIC DNA]</scope>
    <source>
        <strain evidence="2 3">DSM 25903</strain>
    </source>
</reference>
<feature type="chain" id="PRO_5020805907" description="ClpP protease-like protein" evidence="1">
    <location>
        <begin position="29"/>
        <end position="402"/>
    </location>
</feature>
<keyword evidence="1" id="KW-0732">Signal</keyword>